<sequence length="81" mass="9583">MDQINIKLDLILDKLESLEKKIEQIDNKINECEKSCQNMDEHIYFINNTYTSLRAPLEFVRSKVNMFIEQDSTSMPQITNQ</sequence>
<evidence type="ECO:0000313" key="2">
    <source>
        <dbReference type="EMBL" id="ARF11387.1"/>
    </source>
</evidence>
<dbReference type="EMBL" id="KY684108">
    <property type="protein sequence ID" value="ARF11387.1"/>
    <property type="molecule type" value="Genomic_DNA"/>
</dbReference>
<name>A0A1V0SI47_9VIRU</name>
<dbReference type="Gene3D" id="1.20.5.170">
    <property type="match status" value="1"/>
</dbReference>
<keyword evidence="1" id="KW-0175">Coiled coil</keyword>
<feature type="coiled-coil region" evidence="1">
    <location>
        <begin position="1"/>
        <end position="42"/>
    </location>
</feature>
<gene>
    <name evidence="2" type="ORF">Klosneuvirus_1_244</name>
</gene>
<proteinExistence type="predicted"/>
<evidence type="ECO:0000256" key="1">
    <source>
        <dbReference type="SAM" id="Coils"/>
    </source>
</evidence>
<organism evidence="2">
    <name type="scientific">Klosneuvirus KNV1</name>
    <dbReference type="NCBI Taxonomy" id="1977640"/>
    <lineage>
        <taxon>Viruses</taxon>
        <taxon>Varidnaviria</taxon>
        <taxon>Bamfordvirae</taxon>
        <taxon>Nucleocytoviricota</taxon>
        <taxon>Megaviricetes</taxon>
        <taxon>Imitervirales</taxon>
        <taxon>Mimiviridae</taxon>
        <taxon>Klosneuvirinae</taxon>
        <taxon>Klosneuvirus</taxon>
    </lineage>
</organism>
<reference evidence="2" key="1">
    <citation type="journal article" date="2017" name="Science">
        <title>Giant viruses with an expanded complement of translation system components.</title>
        <authorList>
            <person name="Schulz F."/>
            <person name="Yutin N."/>
            <person name="Ivanova N.N."/>
            <person name="Ortega D.R."/>
            <person name="Lee T.K."/>
            <person name="Vierheilig J."/>
            <person name="Daims H."/>
            <person name="Horn M."/>
            <person name="Wagner M."/>
            <person name="Jensen G.J."/>
            <person name="Kyrpides N.C."/>
            <person name="Koonin E.V."/>
            <person name="Woyke T."/>
        </authorList>
    </citation>
    <scope>NUCLEOTIDE SEQUENCE</scope>
    <source>
        <strain evidence="2">KNV1</strain>
    </source>
</reference>
<accession>A0A1V0SI47</accession>
<protein>
    <submittedName>
        <fullName evidence="2">Uncharacterized protein</fullName>
    </submittedName>
</protein>